<evidence type="ECO:0000313" key="2">
    <source>
        <dbReference type="EMBL" id="KAG2951796.1"/>
    </source>
</evidence>
<evidence type="ECO:0000256" key="1">
    <source>
        <dbReference type="SAM" id="MobiDB-lite"/>
    </source>
</evidence>
<protein>
    <submittedName>
        <fullName evidence="2">Uncharacterized protein</fullName>
    </submittedName>
</protein>
<feature type="region of interest" description="Disordered" evidence="1">
    <location>
        <begin position="1"/>
        <end position="21"/>
    </location>
</feature>
<sequence>MQSSKMPTTPNLPQTTNLSDTERAQVVSALLDQATGGVLPRGADHRFL</sequence>
<comment type="caution">
    <text evidence="2">The sequence shown here is derived from an EMBL/GenBank/DDBJ whole genome shotgun (WGS) entry which is preliminary data.</text>
</comment>
<dbReference type="AlphaFoldDB" id="A0A8T1LFA1"/>
<proteinExistence type="predicted"/>
<dbReference type="Proteomes" id="UP000736787">
    <property type="component" value="Unassembled WGS sequence"/>
</dbReference>
<feature type="compositionally biased region" description="Low complexity" evidence="1">
    <location>
        <begin position="7"/>
        <end position="18"/>
    </location>
</feature>
<accession>A0A8T1LFA1</accession>
<organism evidence="2 3">
    <name type="scientific">Phytophthora cactorum</name>
    <dbReference type="NCBI Taxonomy" id="29920"/>
    <lineage>
        <taxon>Eukaryota</taxon>
        <taxon>Sar</taxon>
        <taxon>Stramenopiles</taxon>
        <taxon>Oomycota</taxon>
        <taxon>Peronosporomycetes</taxon>
        <taxon>Peronosporales</taxon>
        <taxon>Peronosporaceae</taxon>
        <taxon>Phytophthora</taxon>
    </lineage>
</organism>
<dbReference type="EMBL" id="RCMK01000047">
    <property type="protein sequence ID" value="KAG2951796.1"/>
    <property type="molecule type" value="Genomic_DNA"/>
</dbReference>
<name>A0A8T1LFA1_9STRA</name>
<reference evidence="2" key="1">
    <citation type="submission" date="2018-10" db="EMBL/GenBank/DDBJ databases">
        <title>Effector identification in a new, highly contiguous assembly of the strawberry crown rot pathogen Phytophthora cactorum.</title>
        <authorList>
            <person name="Armitage A.D."/>
            <person name="Nellist C.F."/>
            <person name="Bates H."/>
            <person name="Vickerstaff R.J."/>
            <person name="Harrison R.J."/>
        </authorList>
    </citation>
    <scope>NUCLEOTIDE SEQUENCE</scope>
    <source>
        <strain evidence="2">4040</strain>
    </source>
</reference>
<evidence type="ECO:0000313" key="3">
    <source>
        <dbReference type="Proteomes" id="UP000736787"/>
    </source>
</evidence>
<gene>
    <name evidence="2" type="ORF">PC117_g3313</name>
</gene>